<organism evidence="2 3">
    <name type="scientific">Stutzerimonas stutzeri</name>
    <name type="common">Pseudomonas stutzeri</name>
    <dbReference type="NCBI Taxonomy" id="316"/>
    <lineage>
        <taxon>Bacteria</taxon>
        <taxon>Pseudomonadati</taxon>
        <taxon>Pseudomonadota</taxon>
        <taxon>Gammaproteobacteria</taxon>
        <taxon>Pseudomonadales</taxon>
        <taxon>Pseudomonadaceae</taxon>
        <taxon>Stutzerimonas</taxon>
    </lineage>
</organism>
<evidence type="ECO:0000256" key="1">
    <source>
        <dbReference type="SAM" id="Phobius"/>
    </source>
</evidence>
<gene>
    <name evidence="2" type="ORF">GQA94_12960</name>
</gene>
<name>A0A6I6LKH1_STUST</name>
<keyword evidence="1" id="KW-0812">Transmembrane</keyword>
<reference evidence="2 3" key="1">
    <citation type="submission" date="2019-12" db="EMBL/GenBank/DDBJ databases">
        <title>Complete genome sequence of Pseudomonas stutzeri.</title>
        <authorList>
            <person name="Lim S.R."/>
            <person name="Kim J.H."/>
        </authorList>
    </citation>
    <scope>NUCLEOTIDE SEQUENCE [LARGE SCALE GENOMIC DNA]</scope>
    <source>
        <strain evidence="2 3">PM101005</strain>
    </source>
</reference>
<evidence type="ECO:0000313" key="3">
    <source>
        <dbReference type="Proteomes" id="UP000438983"/>
    </source>
</evidence>
<keyword evidence="1" id="KW-1133">Transmembrane helix</keyword>
<sequence length="490" mass="55526">MWDELENALAWYAAAPVRWVDSARQDLSAAAEWIWIVLQGDFADEQSTAQIVTGTVISMIPLVDQICDVRDLAANCKKINADSSNTWAWVALLLTLVGLIPLLGSLAKGCCKILFAYGRKFAAKSDKAVKMEQFWEASRSYVDAGILKLNQHLQSPVVRRTLNSLNILEPYRWLADEVRRLAAALDVGELLKVFDQLIDSLRELIELIQRWSDAAMATRAGQMLETVLNVRRMAHAKLEECIRPVHDWMEKLARRLDIEADMSHRARVGAVNVHPNTPALQAANDAIELDLNKPGWVDKTERLVHKAMEEAPSKSGWPDISASGPDPLKDLYKTFKDATPVPIPPGEKLYRVVAPGSNDNAGHWMREAEFLALKNRDDWRRRFAVWRYWNRNGEYVTYTVPPGQSLKAWEGPAASQQLRKDSLYVLEGGAMQIVVDPRELQPVYLSKRQPTNWGYRDFPGESDEFLGLPKLTNKIDRRYLPPDHKLDLPE</sequence>
<dbReference type="EMBL" id="CP046902">
    <property type="protein sequence ID" value="QGZ30928.1"/>
    <property type="molecule type" value="Genomic_DNA"/>
</dbReference>
<evidence type="ECO:0000313" key="2">
    <source>
        <dbReference type="EMBL" id="QGZ30928.1"/>
    </source>
</evidence>
<dbReference type="Proteomes" id="UP000438983">
    <property type="component" value="Chromosome"/>
</dbReference>
<dbReference type="AlphaFoldDB" id="A0A6I6LKH1"/>
<proteinExistence type="predicted"/>
<dbReference type="OrthoDB" id="7324255at2"/>
<dbReference type="InterPro" id="IPR049802">
    <property type="entry name" value="RhsC-like_FIX"/>
</dbReference>
<keyword evidence="1" id="KW-0472">Membrane</keyword>
<feature type="transmembrane region" description="Helical" evidence="1">
    <location>
        <begin position="87"/>
        <end position="107"/>
    </location>
</feature>
<protein>
    <submittedName>
        <fullName evidence="2">Uncharacterized protein</fullName>
    </submittedName>
</protein>
<dbReference type="CDD" id="cd20746">
    <property type="entry name" value="FIX_Ntox15_NUC_DUF4112_RhsA-like"/>
    <property type="match status" value="1"/>
</dbReference>
<accession>A0A6I6LKH1</accession>